<dbReference type="InterPro" id="IPR019489">
    <property type="entry name" value="Clp_ATPase_C"/>
</dbReference>
<dbReference type="Proteomes" id="UP000192277">
    <property type="component" value="Unassembled WGS sequence"/>
</dbReference>
<evidence type="ECO:0000313" key="13">
    <source>
        <dbReference type="EMBL" id="OQP45562.1"/>
    </source>
</evidence>
<dbReference type="InterPro" id="IPR003593">
    <property type="entry name" value="AAA+_ATPase"/>
</dbReference>
<evidence type="ECO:0000259" key="12">
    <source>
        <dbReference type="PROSITE" id="PS51903"/>
    </source>
</evidence>
<evidence type="ECO:0000313" key="14">
    <source>
        <dbReference type="Proteomes" id="UP000192277"/>
    </source>
</evidence>
<keyword evidence="5 10" id="KW-0067">ATP-binding</keyword>
<gene>
    <name evidence="11" type="primary">clpB</name>
    <name evidence="13" type="ORF">A4D02_33445</name>
</gene>
<dbReference type="CDD" id="cd19499">
    <property type="entry name" value="RecA-like_ClpB_Hsp104-like"/>
    <property type="match status" value="1"/>
</dbReference>
<evidence type="ECO:0000256" key="4">
    <source>
        <dbReference type="ARBA" id="ARBA00022741"/>
    </source>
</evidence>
<comment type="function">
    <text evidence="11">Part of a stress-induced multi-chaperone system, it is involved in the recovery of the cell from heat-induced damage, in cooperation with DnaK, DnaJ and GrpE.</text>
</comment>
<dbReference type="InterPro" id="IPR036628">
    <property type="entry name" value="Clp_N_dom_sf"/>
</dbReference>
<evidence type="ECO:0000256" key="8">
    <source>
        <dbReference type="ARBA" id="ARBA00026057"/>
    </source>
</evidence>
<sequence length="870" mass="97781">MNLGNFTIKAAEAFQQAQQLAFNSQSPNIETEHVLKALLDQEDSPVEYLLKKNNVTVNLLENKLQESINKLPKTSGDAAQSVSREANNVVLRAGAVLKQFGDEFITPEHLLLAIVQGNDSTARLLKEAGLSEKGLVTAIKELRKGETVQSQTQETTFNALNKYARNLNDLARQGKLDPVIGRDEEIRRTLHILSRRTKNNPILVGEPGVGKTAIAEGIAHRIVNGDVPENLKTKVIYTLDMGQLIAGAKYKGEFEERLKGVVKDVTESNGEIILFIDEIHTLVGAGGGEGAMDAANILKPALARGELRAIGATTLNEYQRYFEKDKALERRFQKVMIDEPSVEDAISILRGLKDRYETHHHVRIKDEAIIAAVELSSRYITDRFLPDKAIDLIDEAAAKLRLEMNSMPEELDHLIRQIRQLEIEREAIKRENDEEKLKELNTEIANLSVQRDTLKAKWQEEKELVDKVQDAKAQVEQLKVQAEQAERNGDYGTVAEIRYGKIKEQERLIGEYSQQLNAISENKRLMKEEVDAEDIAETIAKSTGIPVSRMLQSDKEKLLYLEEKLHERVVGQDEAITAVADAIRRSRAGLHDPKKPIGSFIFLGTTGVGKTELAKALADYLFDDESMMTRIDMSEYQEKHTVSRLVGAPPGYVGYEEGGQLTEAVRRKPYSVVLLDEIEKAHPDVWNVLLQVLDDGRLTDAKGRVVNFKNTIIIMTSNIGSHLIQEAFENVKENDVEAATERAKVEVMNLLRQTIRPEFLNRVDEVIMFQPLLKQQIMGIVQIQLNSLKRQVAENGIDLRFSNYALEYLAEQGFDIQFGARPLKRLIQKEIVNPLSKKILAADIDKSKPVMVDVFDGVVVFRNEAPEKVK</sequence>
<name>A0ABX3NTI2_9BACT</name>
<comment type="subunit">
    <text evidence="8">Homohexamer. The oligomerization is ATP-dependent.</text>
</comment>
<dbReference type="Gene3D" id="1.10.8.60">
    <property type="match status" value="1"/>
</dbReference>
<dbReference type="Gene3D" id="1.10.1780.10">
    <property type="entry name" value="Clp, N-terminal domain"/>
    <property type="match status" value="1"/>
</dbReference>
<keyword evidence="7 10" id="KW-0143">Chaperone</keyword>
<evidence type="ECO:0000256" key="6">
    <source>
        <dbReference type="ARBA" id="ARBA00023054"/>
    </source>
</evidence>
<dbReference type="Pfam" id="PF02861">
    <property type="entry name" value="Clp_N"/>
    <property type="match status" value="1"/>
</dbReference>
<dbReference type="PANTHER" id="PTHR11638">
    <property type="entry name" value="ATP-DEPENDENT CLP PROTEASE"/>
    <property type="match status" value="1"/>
</dbReference>
<keyword evidence="4 10" id="KW-0547">Nucleotide-binding</keyword>
<dbReference type="SUPFAM" id="SSF52540">
    <property type="entry name" value="P-loop containing nucleoside triphosphate hydrolases"/>
    <property type="match status" value="2"/>
</dbReference>
<dbReference type="Pfam" id="PF10431">
    <property type="entry name" value="ClpB_D2-small"/>
    <property type="match status" value="1"/>
</dbReference>
<dbReference type="InterPro" id="IPR017730">
    <property type="entry name" value="Chaperonin_ClpB"/>
</dbReference>
<reference evidence="13 14" key="1">
    <citation type="submission" date="2016-04" db="EMBL/GenBank/DDBJ databases">
        <authorList>
            <person name="Chen L."/>
            <person name="Zhuang W."/>
            <person name="Wang G."/>
        </authorList>
    </citation>
    <scope>NUCLEOTIDE SEQUENCE [LARGE SCALE GENOMIC DNA]</scope>
    <source>
        <strain evidence="14">GR20</strain>
    </source>
</reference>
<evidence type="ECO:0000256" key="2">
    <source>
        <dbReference type="ARBA" id="ARBA00017574"/>
    </source>
</evidence>
<evidence type="ECO:0000256" key="9">
    <source>
        <dbReference type="PROSITE-ProRule" id="PRU01251"/>
    </source>
</evidence>
<evidence type="ECO:0000256" key="10">
    <source>
        <dbReference type="RuleBase" id="RU004432"/>
    </source>
</evidence>
<dbReference type="PANTHER" id="PTHR11638:SF18">
    <property type="entry name" value="HEAT SHOCK PROTEIN 104"/>
    <property type="match status" value="1"/>
</dbReference>
<evidence type="ECO:0000256" key="3">
    <source>
        <dbReference type="ARBA" id="ARBA00022737"/>
    </source>
</evidence>
<keyword evidence="3 9" id="KW-0677">Repeat</keyword>
<dbReference type="InterPro" id="IPR027417">
    <property type="entry name" value="P-loop_NTPase"/>
</dbReference>
<dbReference type="NCBIfam" id="TIGR03346">
    <property type="entry name" value="chaperone_ClpB"/>
    <property type="match status" value="1"/>
</dbReference>
<dbReference type="Pfam" id="PF17871">
    <property type="entry name" value="AAA_lid_9"/>
    <property type="match status" value="1"/>
</dbReference>
<dbReference type="SUPFAM" id="SSF81923">
    <property type="entry name" value="Double Clp-N motif"/>
    <property type="match status" value="1"/>
</dbReference>
<dbReference type="RefSeq" id="WP_014217264.1">
    <property type="nucleotide sequence ID" value="NZ_LWBO01000019.1"/>
</dbReference>
<dbReference type="InterPro" id="IPR003959">
    <property type="entry name" value="ATPase_AAA_core"/>
</dbReference>
<keyword evidence="6 11" id="KW-0175">Coiled coil</keyword>
<dbReference type="Pfam" id="PF00004">
    <property type="entry name" value="AAA"/>
    <property type="match status" value="1"/>
</dbReference>
<evidence type="ECO:0000256" key="5">
    <source>
        <dbReference type="ARBA" id="ARBA00022840"/>
    </source>
</evidence>
<dbReference type="InterPro" id="IPR004176">
    <property type="entry name" value="Clp_R_N"/>
</dbReference>
<dbReference type="SMART" id="SM01086">
    <property type="entry name" value="ClpB_D2-small"/>
    <property type="match status" value="1"/>
</dbReference>
<dbReference type="CDD" id="cd00009">
    <property type="entry name" value="AAA"/>
    <property type="match status" value="1"/>
</dbReference>
<keyword evidence="14" id="KW-1185">Reference proteome</keyword>
<dbReference type="Gene3D" id="3.40.50.300">
    <property type="entry name" value="P-loop containing nucleotide triphosphate hydrolases"/>
    <property type="match status" value="3"/>
</dbReference>
<comment type="subcellular location">
    <subcellularLocation>
        <location evidence="11">Cytoplasm</location>
    </subcellularLocation>
</comment>
<evidence type="ECO:0000256" key="11">
    <source>
        <dbReference type="RuleBase" id="RU362034"/>
    </source>
</evidence>
<dbReference type="SMART" id="SM00382">
    <property type="entry name" value="AAA"/>
    <property type="match status" value="2"/>
</dbReference>
<organism evidence="13 14">
    <name type="scientific">Niastella koreensis</name>
    <dbReference type="NCBI Taxonomy" id="354356"/>
    <lineage>
        <taxon>Bacteria</taxon>
        <taxon>Pseudomonadati</taxon>
        <taxon>Bacteroidota</taxon>
        <taxon>Chitinophagia</taxon>
        <taxon>Chitinophagales</taxon>
        <taxon>Chitinophagaceae</taxon>
        <taxon>Niastella</taxon>
    </lineage>
</organism>
<evidence type="ECO:0000256" key="7">
    <source>
        <dbReference type="ARBA" id="ARBA00023186"/>
    </source>
</evidence>
<comment type="caution">
    <text evidence="13">The sequence shown here is derived from an EMBL/GenBank/DDBJ whole genome shotgun (WGS) entry which is preliminary data.</text>
</comment>
<dbReference type="InterPro" id="IPR050130">
    <property type="entry name" value="ClpA_ClpB"/>
</dbReference>
<dbReference type="InterPro" id="IPR028299">
    <property type="entry name" value="ClpA/B_CS2"/>
</dbReference>
<dbReference type="EMBL" id="LWBO01000019">
    <property type="protein sequence ID" value="OQP45562.1"/>
    <property type="molecule type" value="Genomic_DNA"/>
</dbReference>
<dbReference type="InterPro" id="IPR001270">
    <property type="entry name" value="ClpA/B"/>
</dbReference>
<keyword evidence="11" id="KW-0346">Stress response</keyword>
<dbReference type="PROSITE" id="PS00871">
    <property type="entry name" value="CLPAB_2"/>
    <property type="match status" value="1"/>
</dbReference>
<dbReference type="PROSITE" id="PS00870">
    <property type="entry name" value="CLPAB_1"/>
    <property type="match status" value="1"/>
</dbReference>
<protein>
    <recommendedName>
        <fullName evidence="2 11">Chaperone protein ClpB</fullName>
    </recommendedName>
</protein>
<comment type="subunit">
    <text evidence="11">Homohexamer; The oligomerization is ATP-dependent.</text>
</comment>
<feature type="domain" description="Clp R" evidence="12">
    <location>
        <begin position="3"/>
        <end position="145"/>
    </location>
</feature>
<dbReference type="PROSITE" id="PS51903">
    <property type="entry name" value="CLP_R"/>
    <property type="match status" value="1"/>
</dbReference>
<evidence type="ECO:0000256" key="1">
    <source>
        <dbReference type="ARBA" id="ARBA00008675"/>
    </source>
</evidence>
<dbReference type="PRINTS" id="PR00300">
    <property type="entry name" value="CLPPROTEASEA"/>
</dbReference>
<dbReference type="Pfam" id="PF07724">
    <property type="entry name" value="AAA_2"/>
    <property type="match status" value="1"/>
</dbReference>
<keyword evidence="11" id="KW-0963">Cytoplasm</keyword>
<dbReference type="InterPro" id="IPR018368">
    <property type="entry name" value="ClpA/B_CS1"/>
</dbReference>
<proteinExistence type="inferred from homology"/>
<feature type="coiled-coil region" evidence="11">
    <location>
        <begin position="404"/>
        <end position="529"/>
    </location>
</feature>
<accession>A0ABX3NTI2</accession>
<dbReference type="InterPro" id="IPR041546">
    <property type="entry name" value="ClpA/ClpB_AAA_lid"/>
</dbReference>
<comment type="similarity">
    <text evidence="1 10">Belongs to the ClpA/ClpB family.</text>
</comment>